<organism evidence="3 5">
    <name type="scientific">Vitis vinifera</name>
    <name type="common">Grape</name>
    <dbReference type="NCBI Taxonomy" id="29760"/>
    <lineage>
        <taxon>Eukaryota</taxon>
        <taxon>Viridiplantae</taxon>
        <taxon>Streptophyta</taxon>
        <taxon>Embryophyta</taxon>
        <taxon>Tracheophyta</taxon>
        <taxon>Spermatophyta</taxon>
        <taxon>Magnoliopsida</taxon>
        <taxon>eudicotyledons</taxon>
        <taxon>Gunneridae</taxon>
        <taxon>Pentapetalae</taxon>
        <taxon>rosids</taxon>
        <taxon>Vitales</taxon>
        <taxon>Vitaceae</taxon>
        <taxon>Viteae</taxon>
        <taxon>Vitis</taxon>
    </lineage>
</organism>
<sequence length="142" mass="16028">MKTMFWLGFGSARFDLAFCIASLLVLCSSSNHTLLQDCYIEASITSGRVSFQGHLGWLTGYLARMQKIDLSMIVVICKPLSLWCRLVAKTTQLEGEKKQKETEVQKLMEENVRLSALLDKKEAQLLAMNEQYKLMALSSSNI</sequence>
<dbReference type="Proteomes" id="UP000288805">
    <property type="component" value="Unassembled WGS sequence"/>
</dbReference>
<evidence type="ECO:0000313" key="4">
    <source>
        <dbReference type="EMBL" id="RVX16756.1"/>
    </source>
</evidence>
<accession>A0A438EV01</accession>
<keyword evidence="1" id="KW-0175">Coiled coil</keyword>
<proteinExistence type="predicted"/>
<evidence type="ECO:0000256" key="1">
    <source>
        <dbReference type="SAM" id="Coils"/>
    </source>
</evidence>
<evidence type="ECO:0000313" key="3">
    <source>
        <dbReference type="EMBL" id="RVW51502.1"/>
    </source>
</evidence>
<name>A0A438EV01_VITVI</name>
<feature type="signal peptide" evidence="2">
    <location>
        <begin position="1"/>
        <end position="29"/>
    </location>
</feature>
<protein>
    <submittedName>
        <fullName evidence="3">Uncharacterized protein</fullName>
    </submittedName>
</protein>
<comment type="caution">
    <text evidence="3">The sequence shown here is derived from an EMBL/GenBank/DDBJ whole genome shotgun (WGS) entry which is preliminary data.</text>
</comment>
<keyword evidence="2" id="KW-0732">Signal</keyword>
<dbReference type="AlphaFoldDB" id="A0A438EV01"/>
<dbReference type="EMBL" id="QGNW01000015">
    <property type="protein sequence ID" value="RVX16756.1"/>
    <property type="molecule type" value="Genomic_DNA"/>
</dbReference>
<reference evidence="3 5" key="1">
    <citation type="journal article" date="2018" name="PLoS Genet.">
        <title>Population sequencing reveals clonal diversity and ancestral inbreeding in the grapevine cultivar Chardonnay.</title>
        <authorList>
            <person name="Roach M.J."/>
            <person name="Johnson D.L."/>
            <person name="Bohlmann J."/>
            <person name="van Vuuren H.J."/>
            <person name="Jones S.J."/>
            <person name="Pretorius I.S."/>
            <person name="Schmidt S.A."/>
            <person name="Borneman A.R."/>
        </authorList>
    </citation>
    <scope>NUCLEOTIDE SEQUENCE [LARGE SCALE GENOMIC DNA]</scope>
    <source>
        <strain evidence="5">cv. Chardonnay</strain>
        <strain evidence="3">I10V1</strain>
        <tissue evidence="3">Leaf</tissue>
    </source>
</reference>
<gene>
    <name evidence="4" type="ORF">CK203_006058</name>
    <name evidence="3" type="ORF">CK203_066730</name>
</gene>
<evidence type="ECO:0000256" key="2">
    <source>
        <dbReference type="SAM" id="SignalP"/>
    </source>
</evidence>
<evidence type="ECO:0000313" key="5">
    <source>
        <dbReference type="Proteomes" id="UP000288805"/>
    </source>
</evidence>
<feature type="chain" id="PRO_5036108570" evidence="2">
    <location>
        <begin position="30"/>
        <end position="142"/>
    </location>
</feature>
<dbReference type="EMBL" id="QGNW01001179">
    <property type="protein sequence ID" value="RVW51502.1"/>
    <property type="molecule type" value="Genomic_DNA"/>
</dbReference>
<feature type="coiled-coil region" evidence="1">
    <location>
        <begin position="90"/>
        <end position="131"/>
    </location>
</feature>